<comment type="caution">
    <text evidence="1">The sequence shown here is derived from an EMBL/GenBank/DDBJ whole genome shotgun (WGS) entry which is preliminary data.</text>
</comment>
<evidence type="ECO:0000313" key="1">
    <source>
        <dbReference type="EMBL" id="MED6144050.1"/>
    </source>
</evidence>
<proteinExistence type="predicted"/>
<accession>A0ABU6T6U7</accession>
<gene>
    <name evidence="1" type="ORF">PIB30_011844</name>
</gene>
<name>A0ABU6T6U7_9FABA</name>
<keyword evidence="2" id="KW-1185">Reference proteome</keyword>
<organism evidence="1 2">
    <name type="scientific">Stylosanthes scabra</name>
    <dbReference type="NCBI Taxonomy" id="79078"/>
    <lineage>
        <taxon>Eukaryota</taxon>
        <taxon>Viridiplantae</taxon>
        <taxon>Streptophyta</taxon>
        <taxon>Embryophyta</taxon>
        <taxon>Tracheophyta</taxon>
        <taxon>Spermatophyta</taxon>
        <taxon>Magnoliopsida</taxon>
        <taxon>eudicotyledons</taxon>
        <taxon>Gunneridae</taxon>
        <taxon>Pentapetalae</taxon>
        <taxon>rosids</taxon>
        <taxon>fabids</taxon>
        <taxon>Fabales</taxon>
        <taxon>Fabaceae</taxon>
        <taxon>Papilionoideae</taxon>
        <taxon>50 kb inversion clade</taxon>
        <taxon>dalbergioids sensu lato</taxon>
        <taxon>Dalbergieae</taxon>
        <taxon>Pterocarpus clade</taxon>
        <taxon>Stylosanthes</taxon>
    </lineage>
</organism>
<reference evidence="1 2" key="1">
    <citation type="journal article" date="2023" name="Plants (Basel)">
        <title>Bridging the Gap: Combining Genomics and Transcriptomics Approaches to Understand Stylosanthes scabra, an Orphan Legume from the Brazilian Caatinga.</title>
        <authorList>
            <person name="Ferreira-Neto J.R.C."/>
            <person name="da Silva M.D."/>
            <person name="Binneck E."/>
            <person name="de Melo N.F."/>
            <person name="da Silva R.H."/>
            <person name="de Melo A.L.T.M."/>
            <person name="Pandolfi V."/>
            <person name="Bustamante F.O."/>
            <person name="Brasileiro-Vidal A.C."/>
            <person name="Benko-Iseppon A.M."/>
        </authorList>
    </citation>
    <scope>NUCLEOTIDE SEQUENCE [LARGE SCALE GENOMIC DNA]</scope>
    <source>
        <tissue evidence="1">Leaves</tissue>
    </source>
</reference>
<dbReference type="EMBL" id="JASCZI010090650">
    <property type="protein sequence ID" value="MED6144050.1"/>
    <property type="molecule type" value="Genomic_DNA"/>
</dbReference>
<evidence type="ECO:0000313" key="2">
    <source>
        <dbReference type="Proteomes" id="UP001341840"/>
    </source>
</evidence>
<dbReference type="Proteomes" id="UP001341840">
    <property type="component" value="Unassembled WGS sequence"/>
</dbReference>
<sequence length="103" mass="11636">MGLPTTKEEVSTFVFFFFEVRGGFNFEAIPHCPNHKLKQQGNQNHHLLIHRLLTSNEHSDSSFFGHDDITTADASAYFCSFSSASVALRMQYNLWRPASAVVV</sequence>
<protein>
    <submittedName>
        <fullName evidence="1">Uncharacterized protein</fullName>
    </submittedName>
</protein>